<dbReference type="PANTHER" id="PTHR13847">
    <property type="entry name" value="SARCOSINE DEHYDROGENASE-RELATED"/>
    <property type="match status" value="1"/>
</dbReference>
<dbReference type="EMBL" id="NTHN01000388">
    <property type="protein sequence ID" value="PBD17425.1"/>
    <property type="molecule type" value="Genomic_DNA"/>
</dbReference>
<dbReference type="SUPFAM" id="SSF51905">
    <property type="entry name" value="FAD/NAD(P)-binding domain"/>
    <property type="match status" value="1"/>
</dbReference>
<dbReference type="InterPro" id="IPR036188">
    <property type="entry name" value="FAD/NAD-bd_sf"/>
</dbReference>
<organism evidence="4">
    <name type="scientific">Alloyangia mangrovi</name>
    <dbReference type="NCBI Taxonomy" id="1779329"/>
    <lineage>
        <taxon>Bacteria</taxon>
        <taxon>Pseudomonadati</taxon>
        <taxon>Pseudomonadota</taxon>
        <taxon>Alphaproteobacteria</taxon>
        <taxon>Rhodobacterales</taxon>
        <taxon>Roseobacteraceae</taxon>
        <taxon>Alloyangia</taxon>
    </lineage>
</organism>
<feature type="domain" description="FAD dependent oxidoreductase" evidence="3">
    <location>
        <begin position="38"/>
        <end position="396"/>
    </location>
</feature>
<evidence type="ECO:0000313" key="4">
    <source>
        <dbReference type="EMBL" id="PBD17425.1"/>
    </source>
</evidence>
<dbReference type="InterPro" id="IPR006076">
    <property type="entry name" value="FAD-dep_OxRdtase"/>
</dbReference>
<evidence type="ECO:0000259" key="3">
    <source>
        <dbReference type="Pfam" id="PF01266"/>
    </source>
</evidence>
<dbReference type="Gene3D" id="3.30.9.10">
    <property type="entry name" value="D-Amino Acid Oxidase, subunit A, domain 2"/>
    <property type="match status" value="1"/>
</dbReference>
<evidence type="ECO:0000256" key="2">
    <source>
        <dbReference type="SAM" id="MobiDB-lite"/>
    </source>
</evidence>
<dbReference type="AlphaFoldDB" id="A0A2A3JQF4"/>
<dbReference type="Pfam" id="PF01266">
    <property type="entry name" value="DAO"/>
    <property type="match status" value="1"/>
</dbReference>
<proteinExistence type="predicted"/>
<evidence type="ECO:0000256" key="1">
    <source>
        <dbReference type="ARBA" id="ARBA00023002"/>
    </source>
</evidence>
<dbReference type="PANTHER" id="PTHR13847:SF281">
    <property type="entry name" value="FAD DEPENDENT OXIDOREDUCTASE DOMAIN-CONTAINING PROTEIN"/>
    <property type="match status" value="1"/>
</dbReference>
<dbReference type="Gene3D" id="3.50.50.60">
    <property type="entry name" value="FAD/NAD(P)-binding domain"/>
    <property type="match status" value="1"/>
</dbReference>
<dbReference type="OrthoDB" id="9806601at2"/>
<comment type="caution">
    <text evidence="4">The sequence shown here is derived from an EMBL/GenBank/DDBJ whole genome shotgun (WGS) entry which is preliminary data.</text>
</comment>
<dbReference type="GO" id="GO:0005737">
    <property type="term" value="C:cytoplasm"/>
    <property type="evidence" value="ECO:0007669"/>
    <property type="project" value="TreeGrafter"/>
</dbReference>
<gene>
    <name evidence="4" type="ORF">CLG85_20165</name>
</gene>
<dbReference type="GO" id="GO:0016491">
    <property type="term" value="F:oxidoreductase activity"/>
    <property type="evidence" value="ECO:0007669"/>
    <property type="project" value="UniProtKB-KW"/>
</dbReference>
<name>A0A2A3JQF4_9RHOB</name>
<feature type="region of interest" description="Disordered" evidence="2">
    <location>
        <begin position="450"/>
        <end position="477"/>
    </location>
</feature>
<reference evidence="4" key="1">
    <citation type="submission" date="2017-09" db="EMBL/GenBank/DDBJ databases">
        <title>Yangia sp. SAOS 153D whole genome sequencing.</title>
        <authorList>
            <person name="Verma A."/>
            <person name="Krishnamurthi S."/>
        </authorList>
    </citation>
    <scope>NUCLEOTIDE SEQUENCE [LARGE SCALE GENOMIC DNA]</scope>
    <source>
        <strain evidence="4">SAOS 153D</strain>
    </source>
</reference>
<accession>A0A2A3JQF4</accession>
<keyword evidence="1" id="KW-0560">Oxidoreductase</keyword>
<protein>
    <submittedName>
        <fullName evidence="4">FAD-dependent oxidoreductase</fullName>
    </submittedName>
</protein>
<sequence>MQRIYESAAYGPQGACFWTGTVPPMDWSPLNAPRHVEVAVIGGGFTGLSAALHLAQDGVEVALLEADHPGYGASGRNGGFCCLGGAKAPHALLRKRFGEEGLRAWCRTERAAIDTAAGLIADHDIAADTHSEGETLLAHTPRAWASLQASAETMPTLYGVTARLTPQEALAAEGLAGPFHGAMTTPLGFALNPRKYHAGLARAAEAKGALLHGHSPVTALRRDGGKWHLTTPQATLTADRVILATNGYSSEDLPDWLRGRYMPVQSSVIVTEPLTEMQRAAAGWTSRQMSYDTRQLLHYFRLLPDNRFLFGMRGGLTATPRAQKAISAKIRREFHAMFPAWKDVSISHEWAGLVCLMARLTPFVGAVPDHPGLFAGMGFHGNGVAMGSHAGLLLADIVQGKSPRASYPAVLQTPPSRFPLGRLRRACSPPPIGAPLSSTSDPKLLLGGHIPGESRLARRGQSPLLPPPGRTGAPHRPIFHRLPVS</sequence>